<dbReference type="EMBL" id="KQ086024">
    <property type="protein sequence ID" value="KLO10521.1"/>
    <property type="molecule type" value="Genomic_DNA"/>
</dbReference>
<name>A0A0H2S0J7_9AGAM</name>
<proteinExistence type="predicted"/>
<dbReference type="InParanoid" id="A0A0H2S0J7"/>
<feature type="region of interest" description="Disordered" evidence="1">
    <location>
        <begin position="137"/>
        <end position="183"/>
    </location>
</feature>
<sequence>MLYPRRTPMSISQYPRVSFRGRNWHVLCRYVLTVLRRTSIRHDRRCQLPRFSIAIHLVIYIARIEAYPSRISIFYSRCSWFRKEVGGSEVIEEKDESKPFETVDASWAVIRYMAYTSIDEDLLHKVLKRDVRTTRNERRKNIDSSSTTTVGVDGPRTSSFDRAKTACMSSCQQPRRSPQPASH</sequence>
<dbReference type="Proteomes" id="UP000053477">
    <property type="component" value="Unassembled WGS sequence"/>
</dbReference>
<gene>
    <name evidence="2" type="ORF">SCHPADRAFT_515611</name>
</gene>
<evidence type="ECO:0000256" key="1">
    <source>
        <dbReference type="SAM" id="MobiDB-lite"/>
    </source>
</evidence>
<feature type="compositionally biased region" description="Polar residues" evidence="1">
    <location>
        <begin position="143"/>
        <end position="158"/>
    </location>
</feature>
<keyword evidence="3" id="KW-1185">Reference proteome</keyword>
<feature type="compositionally biased region" description="Polar residues" evidence="1">
    <location>
        <begin position="167"/>
        <end position="183"/>
    </location>
</feature>
<evidence type="ECO:0000313" key="3">
    <source>
        <dbReference type="Proteomes" id="UP000053477"/>
    </source>
</evidence>
<reference evidence="2 3" key="1">
    <citation type="submission" date="2015-04" db="EMBL/GenBank/DDBJ databases">
        <title>Complete genome sequence of Schizopora paradoxa KUC8140, a cosmopolitan wood degrader in East Asia.</title>
        <authorList>
            <consortium name="DOE Joint Genome Institute"/>
            <person name="Min B."/>
            <person name="Park H."/>
            <person name="Jang Y."/>
            <person name="Kim J.-J."/>
            <person name="Kim K.H."/>
            <person name="Pangilinan J."/>
            <person name="Lipzen A."/>
            <person name="Riley R."/>
            <person name="Grigoriev I.V."/>
            <person name="Spatafora J.W."/>
            <person name="Choi I.-G."/>
        </authorList>
    </citation>
    <scope>NUCLEOTIDE SEQUENCE [LARGE SCALE GENOMIC DNA]</scope>
    <source>
        <strain evidence="2 3">KUC8140</strain>
    </source>
</reference>
<organism evidence="2 3">
    <name type="scientific">Schizopora paradoxa</name>
    <dbReference type="NCBI Taxonomy" id="27342"/>
    <lineage>
        <taxon>Eukaryota</taxon>
        <taxon>Fungi</taxon>
        <taxon>Dikarya</taxon>
        <taxon>Basidiomycota</taxon>
        <taxon>Agaricomycotina</taxon>
        <taxon>Agaricomycetes</taxon>
        <taxon>Hymenochaetales</taxon>
        <taxon>Schizoporaceae</taxon>
        <taxon>Schizopora</taxon>
    </lineage>
</organism>
<protein>
    <submittedName>
        <fullName evidence="2">Uncharacterized protein</fullName>
    </submittedName>
</protein>
<accession>A0A0H2S0J7</accession>
<evidence type="ECO:0000313" key="2">
    <source>
        <dbReference type="EMBL" id="KLO10521.1"/>
    </source>
</evidence>
<dbReference type="AlphaFoldDB" id="A0A0H2S0J7"/>